<accession>A0AAV0P2C8</accession>
<dbReference type="EMBL" id="CAMGYJ010000008">
    <property type="protein sequence ID" value="CAI0464531.1"/>
    <property type="molecule type" value="Genomic_DNA"/>
</dbReference>
<evidence type="ECO:0000313" key="2">
    <source>
        <dbReference type="Proteomes" id="UP001154282"/>
    </source>
</evidence>
<comment type="caution">
    <text evidence="1">The sequence shown here is derived from an EMBL/GenBank/DDBJ whole genome shotgun (WGS) entry which is preliminary data.</text>
</comment>
<sequence>MVRDILEMEDSIRRRYRKTSFRILDDGRRWWWWMAMVVCREEKGRTKMRRTEYRRGVGEQISLLPPITMDHMVQVL</sequence>
<evidence type="ECO:0000313" key="1">
    <source>
        <dbReference type="EMBL" id="CAI0464531.1"/>
    </source>
</evidence>
<reference evidence="1" key="1">
    <citation type="submission" date="2022-08" db="EMBL/GenBank/DDBJ databases">
        <authorList>
            <person name="Gutierrez-Valencia J."/>
        </authorList>
    </citation>
    <scope>NUCLEOTIDE SEQUENCE</scope>
</reference>
<organism evidence="1 2">
    <name type="scientific">Linum tenue</name>
    <dbReference type="NCBI Taxonomy" id="586396"/>
    <lineage>
        <taxon>Eukaryota</taxon>
        <taxon>Viridiplantae</taxon>
        <taxon>Streptophyta</taxon>
        <taxon>Embryophyta</taxon>
        <taxon>Tracheophyta</taxon>
        <taxon>Spermatophyta</taxon>
        <taxon>Magnoliopsida</taxon>
        <taxon>eudicotyledons</taxon>
        <taxon>Gunneridae</taxon>
        <taxon>Pentapetalae</taxon>
        <taxon>rosids</taxon>
        <taxon>fabids</taxon>
        <taxon>Malpighiales</taxon>
        <taxon>Linaceae</taxon>
        <taxon>Linum</taxon>
    </lineage>
</organism>
<dbReference type="AlphaFoldDB" id="A0AAV0P2C8"/>
<dbReference type="Proteomes" id="UP001154282">
    <property type="component" value="Unassembled WGS sequence"/>
</dbReference>
<name>A0AAV0P2C8_9ROSI</name>
<keyword evidence="2" id="KW-1185">Reference proteome</keyword>
<protein>
    <submittedName>
        <fullName evidence="1">Uncharacterized protein</fullName>
    </submittedName>
</protein>
<gene>
    <name evidence="1" type="ORF">LITE_LOCUS36218</name>
</gene>
<proteinExistence type="predicted"/>